<feature type="non-terminal residue" evidence="1">
    <location>
        <position position="142"/>
    </location>
</feature>
<keyword evidence="2" id="KW-1185">Reference proteome</keyword>
<accession>A0ABY7F4Y9</accession>
<dbReference type="SUPFAM" id="SSF50370">
    <property type="entry name" value="Ricin B-like lectins"/>
    <property type="match status" value="1"/>
</dbReference>
<dbReference type="InterPro" id="IPR035992">
    <property type="entry name" value="Ricin_B-like_lectins"/>
</dbReference>
<gene>
    <name evidence="1" type="ORF">MAR_005878</name>
</gene>
<reference evidence="1" key="1">
    <citation type="submission" date="2022-11" db="EMBL/GenBank/DDBJ databases">
        <title>Centuries of genome instability and evolution in soft-shell clam transmissible cancer (bioRxiv).</title>
        <authorList>
            <person name="Hart S.F.M."/>
            <person name="Yonemitsu M.A."/>
            <person name="Giersch R.M."/>
            <person name="Beal B.F."/>
            <person name="Arriagada G."/>
            <person name="Davis B.W."/>
            <person name="Ostrander E.A."/>
            <person name="Goff S.P."/>
            <person name="Metzger M.J."/>
        </authorList>
    </citation>
    <scope>NUCLEOTIDE SEQUENCE</scope>
    <source>
        <strain evidence="1">MELC-2E11</strain>
        <tissue evidence="1">Siphon/mantle</tissue>
    </source>
</reference>
<sequence length="142" mass="15890">MSEPFLIKHRSSGKFFHPYGGNSNPDDGTAVVLHSSIHERMHWRFCKVTNKWGYIEHVASGKCIHPRSGHKTLENETGLVIHSDRHSGALFALDGKNDHIIHKAGIEVISISSKAANLAAIPPRHQLEEIYHEQSPITDETQ</sequence>
<protein>
    <submittedName>
        <fullName evidence="1">LEC-like protein</fullName>
    </submittedName>
</protein>
<proteinExistence type="predicted"/>
<dbReference type="Gene3D" id="2.80.10.50">
    <property type="match status" value="1"/>
</dbReference>
<evidence type="ECO:0000313" key="1">
    <source>
        <dbReference type="EMBL" id="WAR15773.1"/>
    </source>
</evidence>
<evidence type="ECO:0000313" key="2">
    <source>
        <dbReference type="Proteomes" id="UP001164746"/>
    </source>
</evidence>
<organism evidence="1 2">
    <name type="scientific">Mya arenaria</name>
    <name type="common">Soft-shell clam</name>
    <dbReference type="NCBI Taxonomy" id="6604"/>
    <lineage>
        <taxon>Eukaryota</taxon>
        <taxon>Metazoa</taxon>
        <taxon>Spiralia</taxon>
        <taxon>Lophotrochozoa</taxon>
        <taxon>Mollusca</taxon>
        <taxon>Bivalvia</taxon>
        <taxon>Autobranchia</taxon>
        <taxon>Heteroconchia</taxon>
        <taxon>Euheterodonta</taxon>
        <taxon>Imparidentia</taxon>
        <taxon>Neoheterodontei</taxon>
        <taxon>Myida</taxon>
        <taxon>Myoidea</taxon>
        <taxon>Myidae</taxon>
        <taxon>Mya</taxon>
    </lineage>
</organism>
<dbReference type="Proteomes" id="UP001164746">
    <property type="component" value="Chromosome 9"/>
</dbReference>
<name>A0ABY7F4Y9_MYAAR</name>
<dbReference type="EMBL" id="CP111020">
    <property type="protein sequence ID" value="WAR15773.1"/>
    <property type="molecule type" value="Genomic_DNA"/>
</dbReference>